<feature type="compositionally biased region" description="Polar residues" evidence="1">
    <location>
        <begin position="114"/>
        <end position="131"/>
    </location>
</feature>
<feature type="region of interest" description="Disordered" evidence="1">
    <location>
        <begin position="557"/>
        <end position="588"/>
    </location>
</feature>
<feature type="region of interest" description="Disordered" evidence="1">
    <location>
        <begin position="100"/>
        <end position="170"/>
    </location>
</feature>
<evidence type="ECO:0000313" key="2">
    <source>
        <dbReference type="EMBL" id="KAK1737589.1"/>
    </source>
</evidence>
<evidence type="ECO:0000313" key="3">
    <source>
        <dbReference type="Proteomes" id="UP001224775"/>
    </source>
</evidence>
<feature type="compositionally biased region" description="Polar residues" evidence="1">
    <location>
        <begin position="614"/>
        <end position="624"/>
    </location>
</feature>
<dbReference type="EMBL" id="JATAAI010000025">
    <property type="protein sequence ID" value="KAK1737589.1"/>
    <property type="molecule type" value="Genomic_DNA"/>
</dbReference>
<organism evidence="2 3">
    <name type="scientific">Skeletonema marinoi</name>
    <dbReference type="NCBI Taxonomy" id="267567"/>
    <lineage>
        <taxon>Eukaryota</taxon>
        <taxon>Sar</taxon>
        <taxon>Stramenopiles</taxon>
        <taxon>Ochrophyta</taxon>
        <taxon>Bacillariophyta</taxon>
        <taxon>Coscinodiscophyceae</taxon>
        <taxon>Thalassiosirophycidae</taxon>
        <taxon>Thalassiosirales</taxon>
        <taxon>Skeletonemataceae</taxon>
        <taxon>Skeletonema</taxon>
        <taxon>Skeletonema marinoi-dohrnii complex</taxon>
    </lineage>
</organism>
<name>A0AAD8Y0X5_9STRA</name>
<feature type="compositionally biased region" description="Basic and acidic residues" evidence="1">
    <location>
        <begin position="562"/>
        <end position="576"/>
    </location>
</feature>
<feature type="region of interest" description="Disordered" evidence="1">
    <location>
        <begin position="614"/>
        <end position="648"/>
    </location>
</feature>
<feature type="compositionally biased region" description="Low complexity" evidence="1">
    <location>
        <begin position="146"/>
        <end position="170"/>
    </location>
</feature>
<dbReference type="AlphaFoldDB" id="A0AAD8Y0X5"/>
<feature type="compositionally biased region" description="Polar residues" evidence="1">
    <location>
        <begin position="577"/>
        <end position="587"/>
    </location>
</feature>
<comment type="caution">
    <text evidence="2">The sequence shown here is derived from an EMBL/GenBank/DDBJ whole genome shotgun (WGS) entry which is preliminary data.</text>
</comment>
<keyword evidence="3" id="KW-1185">Reference proteome</keyword>
<protein>
    <submittedName>
        <fullName evidence="2">Uncharacterized protein</fullName>
    </submittedName>
</protein>
<dbReference type="Proteomes" id="UP001224775">
    <property type="component" value="Unassembled WGS sequence"/>
</dbReference>
<feature type="compositionally biased region" description="Basic and acidic residues" evidence="1">
    <location>
        <begin position="132"/>
        <end position="145"/>
    </location>
</feature>
<proteinExistence type="predicted"/>
<sequence>MTDDHPAVVTIKASSSGRQASIANVMTVINNPERTTLRTVIASEIQSANPSLGFDETKHIVAVETGEETNIKQLLDLPMSILLKQQVGIQDGVIHVTVDTPSPIIKKPPPRASSKGQHTVINNKNRTNPFRDSSKEHFPPLEELFRSSTSSPAQTNSSSRSSPMNSSSLSSRVSSTSICHDFSLDMSIAGQAAMAHHRYQIEKYGIDGDKLNNNDDNDDENISPLSEEKDWDHLMDANESLALTDVNNTLYLSRICESQILSPSNLTDVSDSYFDKSVIEALKTPEKSGEGGAIKPPLCGVTLSRGNDLDYSDDDENSMLGSPDDASTQVTNTSGLNGIFRAAMRMHSDLDNKALRTADGNESSVSTNVSMSRKGRKSLSVSFAMDESFAIEHQSSSKKKAQEFGNEEMDEFGDFLLSPIGKENKDVTFHVDSSFIALQPSPSSSCVKNSCLETSSCSLETPDVSPSNSGEMVPTPLVSGGHAQSTTLPMLGPDTPSPEQNNEILRTKSLDECFRRKLEFDSPEQKGAVSEIGAFGMRASPSAKDVGLSSRIVRRNSSTSTLDKHCSERLSRDDTHTTTPLEESSFVSHREAQALPLHGGRVFGADVTSRLNSQTSMKYSINKPNSADRSDRSNASRNGSKSADRKGAGVSGVSMFFALGFDMIDMACSSGSRMPSDNNSF</sequence>
<evidence type="ECO:0000256" key="1">
    <source>
        <dbReference type="SAM" id="MobiDB-lite"/>
    </source>
</evidence>
<reference evidence="2" key="1">
    <citation type="submission" date="2023-06" db="EMBL/GenBank/DDBJ databases">
        <title>Survivors Of The Sea: Transcriptome response of Skeletonema marinoi to long-term dormancy.</title>
        <authorList>
            <person name="Pinder M.I.M."/>
            <person name="Kourtchenko O."/>
            <person name="Robertson E.K."/>
            <person name="Larsson T."/>
            <person name="Maumus F."/>
            <person name="Osuna-Cruz C.M."/>
            <person name="Vancaester E."/>
            <person name="Stenow R."/>
            <person name="Vandepoele K."/>
            <person name="Ploug H."/>
            <person name="Bruchert V."/>
            <person name="Godhe A."/>
            <person name="Topel M."/>
        </authorList>
    </citation>
    <scope>NUCLEOTIDE SEQUENCE</scope>
    <source>
        <strain evidence="2">R05AC</strain>
    </source>
</reference>
<accession>A0AAD8Y0X5</accession>
<feature type="region of interest" description="Disordered" evidence="1">
    <location>
        <begin position="305"/>
        <end position="331"/>
    </location>
</feature>
<gene>
    <name evidence="2" type="ORF">QTG54_011875</name>
</gene>